<dbReference type="Proteomes" id="UP000613974">
    <property type="component" value="Unassembled WGS sequence"/>
</dbReference>
<accession>A0ABQ3SMV9</accession>
<reference evidence="2" key="1">
    <citation type="submission" date="2023-07" db="EMBL/GenBank/DDBJ databases">
        <title>Whole genome shotgun sequence of Streptomyces nojiriensis NBRC 13794.</title>
        <authorList>
            <person name="Komaki H."/>
            <person name="Tamura T."/>
        </authorList>
    </citation>
    <scope>NUCLEOTIDE SEQUENCE [LARGE SCALE GENOMIC DNA]</scope>
    <source>
        <strain evidence="2">NBRC 13794</strain>
    </source>
</reference>
<evidence type="ECO:0000313" key="1">
    <source>
        <dbReference type="EMBL" id="GHI69459.1"/>
    </source>
</evidence>
<proteinExistence type="predicted"/>
<keyword evidence="2" id="KW-1185">Reference proteome</keyword>
<dbReference type="RefSeq" id="WP_189746576.1">
    <property type="nucleotide sequence ID" value="NZ_BMRL01000022.1"/>
</dbReference>
<dbReference type="EMBL" id="BNEC01000005">
    <property type="protein sequence ID" value="GHI69459.1"/>
    <property type="molecule type" value="Genomic_DNA"/>
</dbReference>
<comment type="caution">
    <text evidence="1">The sequence shown here is derived from an EMBL/GenBank/DDBJ whole genome shotgun (WGS) entry which is preliminary data.</text>
</comment>
<sequence length="244" mass="27332">MAESPAAKAAEIKISFAGAEAKAAFDALELDRDEGSRRAIHFWDRPQWAADDTVTLPLLVKGVILRRRRDEEGPAAERETDLTVKLRPCPALPEPWRQDREGEDWKFKIEQDRTGPEFTPMVSASLEAQVGPPELLLIEQQRELLDVAGLTEADLADLTALGPVHAVKWKEEWDELPGKVAIEEWRTDNGLRFLEVSVRTDIADAAEVQTQLEQALRDRDVTPPPFGERKTEAVMTALARDAHL</sequence>
<evidence type="ECO:0008006" key="3">
    <source>
        <dbReference type="Google" id="ProtNLM"/>
    </source>
</evidence>
<evidence type="ECO:0000313" key="2">
    <source>
        <dbReference type="Proteomes" id="UP000613974"/>
    </source>
</evidence>
<gene>
    <name evidence="1" type="ORF">Snoj_33770</name>
</gene>
<organism evidence="1 2">
    <name type="scientific">Streptomyces nojiriensis</name>
    <dbReference type="NCBI Taxonomy" id="66374"/>
    <lineage>
        <taxon>Bacteria</taxon>
        <taxon>Bacillati</taxon>
        <taxon>Actinomycetota</taxon>
        <taxon>Actinomycetes</taxon>
        <taxon>Kitasatosporales</taxon>
        <taxon>Streptomycetaceae</taxon>
        <taxon>Streptomyces</taxon>
    </lineage>
</organism>
<dbReference type="GeneID" id="95587737"/>
<name>A0ABQ3SMV9_9ACTN</name>
<protein>
    <recommendedName>
        <fullName evidence="3">CYTH domain-containing protein</fullName>
    </recommendedName>
</protein>